<dbReference type="EMBL" id="AP013063">
    <property type="protein sequence ID" value="BAO32308.1"/>
    <property type="molecule type" value="Genomic_DNA"/>
</dbReference>
<dbReference type="AlphaFoldDB" id="A0AAT9E3Q3"/>
<gene>
    <name evidence="1" type="ORF">SM39_0241</name>
</gene>
<proteinExistence type="predicted"/>
<organism evidence="1">
    <name type="scientific">Serratia marcescens SM39</name>
    <dbReference type="NCBI Taxonomy" id="1334564"/>
    <lineage>
        <taxon>Bacteria</taxon>
        <taxon>Pseudomonadati</taxon>
        <taxon>Pseudomonadota</taxon>
        <taxon>Gammaproteobacteria</taxon>
        <taxon>Enterobacterales</taxon>
        <taxon>Yersiniaceae</taxon>
        <taxon>Serratia</taxon>
    </lineage>
</organism>
<name>A0AAT9E3Q3_SERMA</name>
<evidence type="ECO:0000313" key="1">
    <source>
        <dbReference type="EMBL" id="BAO32308.1"/>
    </source>
</evidence>
<dbReference type="InterPro" id="IPR009363">
    <property type="entry name" value="Phage_Mu_Gp16"/>
</dbReference>
<dbReference type="KEGG" id="smar:SM39_0241"/>
<dbReference type="RefSeq" id="WP_052475384.1">
    <property type="nucleotide sequence ID" value="NZ_AP013063.1"/>
</dbReference>
<evidence type="ECO:0008006" key="2">
    <source>
        <dbReference type="Google" id="ProtNLM"/>
    </source>
</evidence>
<reference evidence="1" key="1">
    <citation type="journal article" date="2014" name="Genome Biol. Evol.">
        <title>Genome evolution and plasticity of Serratia marcescens, an important multidrug-resistant nosocomial pathogen.</title>
        <authorList>
            <person name="Iguchi A."/>
            <person name="Nagaya Y."/>
            <person name="Pradel E."/>
            <person name="Ooka T."/>
            <person name="Ogura Y."/>
            <person name="Katsura K."/>
            <person name="Kurokawa K."/>
            <person name="Oshima K."/>
            <person name="Hattori M."/>
            <person name="Parkhill J."/>
            <person name="Sebaihia M."/>
            <person name="Coulthurst S.J."/>
            <person name="Gotoh N."/>
            <person name="Thomson N.R."/>
            <person name="Ewbank J.J."/>
            <person name="Hayashi T."/>
        </authorList>
    </citation>
    <scope>NUCLEOTIDE SEQUENCE</scope>
    <source>
        <strain evidence="1">SM39</strain>
    </source>
</reference>
<dbReference type="Pfam" id="PF06252">
    <property type="entry name" value="GemA"/>
    <property type="match status" value="1"/>
</dbReference>
<protein>
    <recommendedName>
        <fullName evidence="2">Regulatory protein GemA</fullName>
    </recommendedName>
</protein>
<sequence length="141" mass="16349">MNRINLVKLIHVAKRDRRLDDDTYRQLLDSYTGLSSTKEMTIKQLESVMDAFYGLGFRPVFKRPGKITATDEQSKKIRSLWLEMFEAGFVRDSSERAINAYAHRITGVGRLEWLGTDQASRVIETLKKWQKRELKAQAALQ</sequence>
<accession>A0AAT9E3Q3</accession>